<dbReference type="EMBL" id="CP066065">
    <property type="protein sequence ID" value="QQC43532.1"/>
    <property type="molecule type" value="Genomic_DNA"/>
</dbReference>
<evidence type="ECO:0000259" key="7">
    <source>
        <dbReference type="Pfam" id="PF00482"/>
    </source>
</evidence>
<keyword evidence="3 6" id="KW-0812">Transmembrane</keyword>
<evidence type="ECO:0000256" key="5">
    <source>
        <dbReference type="ARBA" id="ARBA00023136"/>
    </source>
</evidence>
<keyword evidence="5 6" id="KW-0472">Membrane</keyword>
<dbReference type="PANTHER" id="PTHR35007:SF4">
    <property type="entry name" value="CONSERVED TRANSMEMBRANE PROTEIN-RELATED"/>
    <property type="match status" value="1"/>
</dbReference>
<keyword evidence="2" id="KW-1003">Cell membrane</keyword>
<comment type="subcellular location">
    <subcellularLocation>
        <location evidence="1">Cell membrane</location>
        <topology evidence="1">Multi-pass membrane protein</topology>
    </subcellularLocation>
</comment>
<name>A0AAP9Y691_9ACTO</name>
<evidence type="ECO:0000256" key="3">
    <source>
        <dbReference type="ARBA" id="ARBA00022692"/>
    </source>
</evidence>
<reference evidence="8 9" key="1">
    <citation type="submission" date="2020-12" db="EMBL/GenBank/DDBJ databases">
        <title>FDA dAtabase for Regulatory Grade micrObial Sequences (FDA-ARGOS): Supporting development and validation of Infectious Disease Dx tests.</title>
        <authorList>
            <person name="Sproer C."/>
            <person name="Gronow S."/>
            <person name="Severitt S."/>
            <person name="Schroder I."/>
            <person name="Tallon L."/>
            <person name="Sadzewicz L."/>
            <person name="Zhao X."/>
            <person name="Boylan J."/>
            <person name="Ott S."/>
            <person name="Bowen H."/>
            <person name="Vavikolanu K."/>
            <person name="Mehta A."/>
            <person name="Aluvathingal J."/>
            <person name="Nadendla S."/>
            <person name="Lowell S."/>
            <person name="Myers T."/>
            <person name="Yan Y."/>
            <person name="Sichtig H."/>
        </authorList>
    </citation>
    <scope>NUCLEOTIDE SEQUENCE [LARGE SCALE GENOMIC DNA]</scope>
    <source>
        <strain evidence="8 9">FDAARGOS_985</strain>
    </source>
</reference>
<dbReference type="Pfam" id="PF00482">
    <property type="entry name" value="T2SSF"/>
    <property type="match status" value="1"/>
</dbReference>
<dbReference type="RefSeq" id="WP_074633398.1">
    <property type="nucleotide sequence ID" value="NZ_CP066065.1"/>
</dbReference>
<proteinExistence type="predicted"/>
<feature type="transmembrane region" description="Helical" evidence="6">
    <location>
        <begin position="399"/>
        <end position="425"/>
    </location>
</feature>
<dbReference type="GO" id="GO:0005886">
    <property type="term" value="C:plasma membrane"/>
    <property type="evidence" value="ECO:0007669"/>
    <property type="project" value="UniProtKB-SubCell"/>
</dbReference>
<feature type="transmembrane region" description="Helical" evidence="6">
    <location>
        <begin position="231"/>
        <end position="253"/>
    </location>
</feature>
<evidence type="ECO:0000256" key="2">
    <source>
        <dbReference type="ARBA" id="ARBA00022475"/>
    </source>
</evidence>
<dbReference type="AlphaFoldDB" id="A0AAP9Y691"/>
<evidence type="ECO:0000256" key="4">
    <source>
        <dbReference type="ARBA" id="ARBA00022989"/>
    </source>
</evidence>
<dbReference type="InterPro" id="IPR018076">
    <property type="entry name" value="T2SS_GspF_dom"/>
</dbReference>
<feature type="domain" description="Type II secretion system protein GspF" evidence="7">
    <location>
        <begin position="299"/>
        <end position="415"/>
    </location>
</feature>
<organism evidence="8 9">
    <name type="scientific">Schaalia meyeri</name>
    <dbReference type="NCBI Taxonomy" id="52773"/>
    <lineage>
        <taxon>Bacteria</taxon>
        <taxon>Bacillati</taxon>
        <taxon>Actinomycetota</taxon>
        <taxon>Actinomycetes</taxon>
        <taxon>Actinomycetales</taxon>
        <taxon>Actinomycetaceae</taxon>
        <taxon>Schaalia</taxon>
    </lineage>
</organism>
<protein>
    <submittedName>
        <fullName evidence="8">Type II secretion system F family protein</fullName>
    </submittedName>
</protein>
<sequence length="429" mass="44097">MRWAGAAWVQGSWATVGGVGAGHAIERAVWLIGGCVLAACALSCLGGIAARIARGVRERRIVRAWAQPSLPDAASVGCPRLGVGRLVGGGNGRHRGRVQGPPSPRELSLLVAEVATRLRAGAPVSLAWRLALARIGVGGGGSGDDAYPPVLDEWASEPGRWGFLPASLRRTDAVAARSSAASIAVACRFSRVLGAPLAGVLDAIGGAIDDAQAVEEARRVASAGPLMSARVLSALPFVGIVAACALGASPWEFYTGGKAGSVCALIGVVAWIAGIASCRRILDRCRSSEDTGVDPALACDLVASGLACGAAIPRALDALADACAQECLAWTAASLRLGTTWADAWEDTPAWAHPLHDALEASWTCGSAPEIMLARCAAWERRTRLADAQTRAEELSVRLVGPLGVFFLPAFLALGIAPLLAYLMAGIEA</sequence>
<dbReference type="Proteomes" id="UP000595220">
    <property type="component" value="Chromosome"/>
</dbReference>
<evidence type="ECO:0000313" key="8">
    <source>
        <dbReference type="EMBL" id="QQC43532.1"/>
    </source>
</evidence>
<accession>A0AAP9Y691</accession>
<evidence type="ECO:0000313" key="9">
    <source>
        <dbReference type="Proteomes" id="UP000595220"/>
    </source>
</evidence>
<dbReference type="PANTHER" id="PTHR35007">
    <property type="entry name" value="INTEGRAL MEMBRANE PROTEIN-RELATED"/>
    <property type="match status" value="1"/>
</dbReference>
<evidence type="ECO:0000256" key="6">
    <source>
        <dbReference type="SAM" id="Phobius"/>
    </source>
</evidence>
<keyword evidence="4 6" id="KW-1133">Transmembrane helix</keyword>
<feature type="transmembrane region" description="Helical" evidence="6">
    <location>
        <begin position="31"/>
        <end position="53"/>
    </location>
</feature>
<keyword evidence="9" id="KW-1185">Reference proteome</keyword>
<evidence type="ECO:0000256" key="1">
    <source>
        <dbReference type="ARBA" id="ARBA00004651"/>
    </source>
</evidence>
<gene>
    <name evidence="8" type="ORF">I6H42_07010</name>
</gene>
<feature type="transmembrane region" description="Helical" evidence="6">
    <location>
        <begin position="259"/>
        <end position="278"/>
    </location>
</feature>